<comment type="similarity">
    <text evidence="2">Belongs to the purine permeases (TC 2.A.7.14) family.</text>
</comment>
<feature type="transmembrane region" description="Helical" evidence="7">
    <location>
        <begin position="54"/>
        <end position="75"/>
    </location>
</feature>
<name>A0A5P1EKK7_ASPOF</name>
<dbReference type="Pfam" id="PF16913">
    <property type="entry name" value="PUNUT"/>
    <property type="match status" value="1"/>
</dbReference>
<dbReference type="OMA" id="SVIFFHE"/>
<keyword evidence="4 7" id="KW-0812">Transmembrane</keyword>
<accession>A0A5P1EKK7</accession>
<evidence type="ECO:0000256" key="6">
    <source>
        <dbReference type="ARBA" id="ARBA00023136"/>
    </source>
</evidence>
<keyword evidence="9" id="KW-1185">Reference proteome</keyword>
<evidence type="ECO:0000313" key="9">
    <source>
        <dbReference type="Proteomes" id="UP000243459"/>
    </source>
</evidence>
<dbReference type="InterPro" id="IPR037185">
    <property type="entry name" value="EmrE-like"/>
</dbReference>
<dbReference type="AlphaFoldDB" id="A0A5P1EKK7"/>
<dbReference type="GO" id="GO:0015211">
    <property type="term" value="F:purine nucleoside transmembrane transporter activity"/>
    <property type="evidence" value="ECO:0007669"/>
    <property type="project" value="InterPro"/>
</dbReference>
<dbReference type="Gramene" id="ONK64570">
    <property type="protein sequence ID" value="ONK64570"/>
    <property type="gene ID" value="A4U43_C07F27470"/>
</dbReference>
<keyword evidence="3" id="KW-0813">Transport</keyword>
<dbReference type="SUPFAM" id="SSF103481">
    <property type="entry name" value="Multidrug resistance efflux transporter EmrE"/>
    <property type="match status" value="1"/>
</dbReference>
<keyword evidence="5 7" id="KW-1133">Transmembrane helix</keyword>
<evidence type="ECO:0000256" key="4">
    <source>
        <dbReference type="ARBA" id="ARBA00022692"/>
    </source>
</evidence>
<dbReference type="GO" id="GO:0005345">
    <property type="term" value="F:purine nucleobase transmembrane transporter activity"/>
    <property type="evidence" value="ECO:0007669"/>
    <property type="project" value="UniProtKB-ARBA"/>
</dbReference>
<evidence type="ECO:0000256" key="7">
    <source>
        <dbReference type="SAM" id="Phobius"/>
    </source>
</evidence>
<dbReference type="GO" id="GO:0016020">
    <property type="term" value="C:membrane"/>
    <property type="evidence" value="ECO:0007669"/>
    <property type="project" value="UniProtKB-SubCell"/>
</dbReference>
<dbReference type="InterPro" id="IPR030182">
    <property type="entry name" value="PUP_plant"/>
</dbReference>
<gene>
    <name evidence="8" type="ORF">A4U43_C07F27470</name>
</gene>
<reference evidence="9" key="1">
    <citation type="journal article" date="2017" name="Nat. Commun.">
        <title>The asparagus genome sheds light on the origin and evolution of a young Y chromosome.</title>
        <authorList>
            <person name="Harkess A."/>
            <person name="Zhou J."/>
            <person name="Xu C."/>
            <person name="Bowers J.E."/>
            <person name="Van der Hulst R."/>
            <person name="Ayyampalayam S."/>
            <person name="Mercati F."/>
            <person name="Riccardi P."/>
            <person name="McKain M.R."/>
            <person name="Kakrana A."/>
            <person name="Tang H."/>
            <person name="Ray J."/>
            <person name="Groenendijk J."/>
            <person name="Arikit S."/>
            <person name="Mathioni S.M."/>
            <person name="Nakano M."/>
            <person name="Shan H."/>
            <person name="Telgmann-Rauber A."/>
            <person name="Kanno A."/>
            <person name="Yue Z."/>
            <person name="Chen H."/>
            <person name="Li W."/>
            <person name="Chen Y."/>
            <person name="Xu X."/>
            <person name="Zhang Y."/>
            <person name="Luo S."/>
            <person name="Chen H."/>
            <person name="Gao J."/>
            <person name="Mao Z."/>
            <person name="Pires J.C."/>
            <person name="Luo M."/>
            <person name="Kudrna D."/>
            <person name="Wing R.A."/>
            <person name="Meyers B.C."/>
            <person name="Yi K."/>
            <person name="Kong H."/>
            <person name="Lavrijsen P."/>
            <person name="Sunseri F."/>
            <person name="Falavigna A."/>
            <person name="Ye Y."/>
            <person name="Leebens-Mack J.H."/>
            <person name="Chen G."/>
        </authorList>
    </citation>
    <scope>NUCLEOTIDE SEQUENCE [LARGE SCALE GENOMIC DNA]</scope>
    <source>
        <strain evidence="9">cv. DH0086</strain>
    </source>
</reference>
<dbReference type="PANTHER" id="PTHR31376">
    <property type="entry name" value="OS09G0467300 PROTEIN-RELATED"/>
    <property type="match status" value="1"/>
</dbReference>
<evidence type="ECO:0000256" key="2">
    <source>
        <dbReference type="ARBA" id="ARBA00006213"/>
    </source>
</evidence>
<feature type="transmembrane region" description="Helical" evidence="7">
    <location>
        <begin position="109"/>
        <end position="128"/>
    </location>
</feature>
<proteinExistence type="inferred from homology"/>
<keyword evidence="6 7" id="KW-0472">Membrane</keyword>
<evidence type="ECO:0000256" key="3">
    <source>
        <dbReference type="ARBA" id="ARBA00022448"/>
    </source>
</evidence>
<dbReference type="PANTHER" id="PTHR31376:SF105">
    <property type="entry name" value="PURINE PERMEASE-RELATED"/>
    <property type="match status" value="1"/>
</dbReference>
<dbReference type="Proteomes" id="UP000243459">
    <property type="component" value="Chromosome 7"/>
</dbReference>
<sequence length="145" mass="16137">MTPYISIPQFNKLAIPDSEKGQPFALTSISSVEALTSLAIRREAKEFGLGEEKYYVVLIFGAIFWQFTNLGLVGVISCSSSLFGGILIAVLLPLLEILSVIFFHENFDGSKGVALALCLWGFVSYLYGERKQQKKLKKKREVELP</sequence>
<feature type="transmembrane region" description="Helical" evidence="7">
    <location>
        <begin position="82"/>
        <end position="103"/>
    </location>
</feature>
<protein>
    <submittedName>
        <fullName evidence="8">Uncharacterized protein</fullName>
    </submittedName>
</protein>
<dbReference type="EMBL" id="CM007387">
    <property type="protein sequence ID" value="ONK64570.1"/>
    <property type="molecule type" value="Genomic_DNA"/>
</dbReference>
<evidence type="ECO:0000256" key="5">
    <source>
        <dbReference type="ARBA" id="ARBA00022989"/>
    </source>
</evidence>
<comment type="subcellular location">
    <subcellularLocation>
        <location evidence="1">Membrane</location>
        <topology evidence="1">Multi-pass membrane protein</topology>
    </subcellularLocation>
</comment>
<organism evidence="8 9">
    <name type="scientific">Asparagus officinalis</name>
    <name type="common">Garden asparagus</name>
    <dbReference type="NCBI Taxonomy" id="4686"/>
    <lineage>
        <taxon>Eukaryota</taxon>
        <taxon>Viridiplantae</taxon>
        <taxon>Streptophyta</taxon>
        <taxon>Embryophyta</taxon>
        <taxon>Tracheophyta</taxon>
        <taxon>Spermatophyta</taxon>
        <taxon>Magnoliopsida</taxon>
        <taxon>Liliopsida</taxon>
        <taxon>Asparagales</taxon>
        <taxon>Asparagaceae</taxon>
        <taxon>Asparagoideae</taxon>
        <taxon>Asparagus</taxon>
    </lineage>
</organism>
<evidence type="ECO:0000313" key="8">
    <source>
        <dbReference type="EMBL" id="ONK64570.1"/>
    </source>
</evidence>
<evidence type="ECO:0000256" key="1">
    <source>
        <dbReference type="ARBA" id="ARBA00004141"/>
    </source>
</evidence>